<dbReference type="EMBL" id="KV898987">
    <property type="protein sequence ID" value="OON16058.1"/>
    <property type="molecule type" value="Genomic_DNA"/>
</dbReference>
<dbReference type="Gene3D" id="3.10.10.10">
    <property type="entry name" value="HIV Type 1 Reverse Transcriptase, subunit A, domain 1"/>
    <property type="match status" value="1"/>
</dbReference>
<sequence length="132" mass="14394">MKGKVQQVPVRLRILTGGKVKLLGTKNANVAYKGVTVNENIYTAEGSGPNLLRQLKSGKFFGGKVNVYVPPGIRPGAMNGRSLSYSVRPRVEEELSRLQRIGIIQSSEFLEWATPIVPILKPEGTVRISGGY</sequence>
<evidence type="ECO:0000313" key="2">
    <source>
        <dbReference type="Proteomes" id="UP000243686"/>
    </source>
</evidence>
<dbReference type="SUPFAM" id="SSF56672">
    <property type="entry name" value="DNA/RNA polymerases"/>
    <property type="match status" value="1"/>
</dbReference>
<accession>A0A1S8WNI1</accession>
<dbReference type="AlphaFoldDB" id="A0A1S8WNI1"/>
<dbReference type="InterPro" id="IPR043502">
    <property type="entry name" value="DNA/RNA_pol_sf"/>
</dbReference>
<protein>
    <submittedName>
        <fullName evidence="1">Uncharacterized protein</fullName>
    </submittedName>
</protein>
<proteinExistence type="predicted"/>
<gene>
    <name evidence="1" type="ORF">X801_08130</name>
</gene>
<organism evidence="1 2">
    <name type="scientific">Opisthorchis viverrini</name>
    <name type="common">Southeast Asian liver fluke</name>
    <dbReference type="NCBI Taxonomy" id="6198"/>
    <lineage>
        <taxon>Eukaryota</taxon>
        <taxon>Metazoa</taxon>
        <taxon>Spiralia</taxon>
        <taxon>Lophotrochozoa</taxon>
        <taxon>Platyhelminthes</taxon>
        <taxon>Trematoda</taxon>
        <taxon>Digenea</taxon>
        <taxon>Opisthorchiida</taxon>
        <taxon>Opisthorchiata</taxon>
        <taxon>Opisthorchiidae</taxon>
        <taxon>Opisthorchis</taxon>
    </lineage>
</organism>
<reference evidence="1 2" key="1">
    <citation type="submission" date="2015-03" db="EMBL/GenBank/DDBJ databases">
        <title>Draft genome of the nematode, Opisthorchis viverrini.</title>
        <authorList>
            <person name="Mitreva M."/>
        </authorList>
    </citation>
    <scope>NUCLEOTIDE SEQUENCE [LARGE SCALE GENOMIC DNA]</scope>
    <source>
        <strain evidence="1">Khon Kaen</strain>
    </source>
</reference>
<dbReference type="Proteomes" id="UP000243686">
    <property type="component" value="Unassembled WGS sequence"/>
</dbReference>
<evidence type="ECO:0000313" key="1">
    <source>
        <dbReference type="EMBL" id="OON16058.1"/>
    </source>
</evidence>
<keyword evidence="2" id="KW-1185">Reference proteome</keyword>
<name>A0A1S8WNI1_OPIVI</name>